<evidence type="ECO:0000313" key="3">
    <source>
        <dbReference type="EMBL" id="CAL1154191.1"/>
    </source>
</evidence>
<proteinExistence type="predicted"/>
<feature type="compositionally biased region" description="Basic and acidic residues" evidence="1">
    <location>
        <begin position="481"/>
        <end position="493"/>
    </location>
</feature>
<keyword evidence="4" id="KW-0695">RNA-directed DNA polymerase</keyword>
<keyword evidence="4" id="KW-0548">Nucleotidyltransferase</keyword>
<dbReference type="Proteomes" id="UP001152797">
    <property type="component" value="Unassembled WGS sequence"/>
</dbReference>
<keyword evidence="5" id="KW-1185">Reference proteome</keyword>
<comment type="caution">
    <text evidence="2">The sequence shown here is derived from an EMBL/GenBank/DDBJ whole genome shotgun (WGS) entry which is preliminary data.</text>
</comment>
<protein>
    <submittedName>
        <fullName evidence="4">Reverse transcriptase domain-containing protein</fullName>
    </submittedName>
</protein>
<gene>
    <name evidence="2" type="ORF">C1SCF055_LOCUS26906</name>
</gene>
<dbReference type="AlphaFoldDB" id="A0A9P1D0Q3"/>
<dbReference type="EMBL" id="CAMXCT030002844">
    <property type="protein sequence ID" value="CAL4788128.1"/>
    <property type="molecule type" value="Genomic_DNA"/>
</dbReference>
<dbReference type="SUPFAM" id="SSF56672">
    <property type="entry name" value="DNA/RNA polymerases"/>
    <property type="match status" value="1"/>
</dbReference>
<dbReference type="PANTHER" id="PTHR33050:SF7">
    <property type="entry name" value="RIBONUCLEASE H"/>
    <property type="match status" value="1"/>
</dbReference>
<evidence type="ECO:0000313" key="5">
    <source>
        <dbReference type="Proteomes" id="UP001152797"/>
    </source>
</evidence>
<dbReference type="InterPro" id="IPR043502">
    <property type="entry name" value="DNA/RNA_pol_sf"/>
</dbReference>
<dbReference type="EMBL" id="CAMXCT020002844">
    <property type="protein sequence ID" value="CAL1154191.1"/>
    <property type="molecule type" value="Genomic_DNA"/>
</dbReference>
<sequence length="1246" mass="137479">MPAPAAGGGWSQSALGVTPAGEWLRNLLRHTETVGDIRLATHSCKATLLSWCSKVGVDHDSRRLLGYHTASSDKSLLVYSRDAMAQPLRALVAIIEKVVAGSFNPDTTRSGMFAPAGAVDDGCSSSASSSCGSEDEDDKDLFEEEKAVEDVAGKWQPPEHEANDEVVFVRHLTSRYEVQPDRPKFFHPLCGTCFKAFNAEGLNTLGTFAFACNYAPGAADERPLVTLATNVLGSAPSTKEMACIRRLFSEAYSTIAADIRTKVEACDEASVKKLAPAERSQRLKDQQVRLAGLDLRGNYEPGDSLVDRAVAAYESDRVIYITWDVCVSRDHEIVTGTKKDANLSFDSSGTLKLTKRDQVEPCSTANEMQVRYCLIRRGLALDQANIMCFKLHDRLAEKLMNARMEEPPAGCVKLSLKQIETADKKFWTLMAEKTRDGIKSSPAGRPCDLNFDACLDSPELLNLLQHRFAPPAAVAGPSKTKPADEPRPKKPRTDFQSAKGATKGNFMRVPSDLLSLGCVATTTKGHRLCFDYNLKRCKLPVKDQRCGKGLHLCAVKGCQKMHMAVDCPNKGSAAREQMVFIELCAGSAVLSAVAQRHGYRVLPVDCKRNRHKPRCRIVSLDLAEDHAWEVLEYIVSTCDVAAVHLAPPCGTCSKARGIPMPDGTPGPQPLRSDDYLLGVPDMSPSDRVKVDAANRLYKRMGRFIEWLDARGIAWVVENPTNSFLWQLGYFAYAVAHGHFAHCHACAFGSERPKKTSFLSNRKNILMMQRFCEDVEPHEHAPWGVSADGGFATALEAQYPDAMCEQLVKFVDELCVEKGVKLMPSCLFEHLTRSPMDIVKMRIHRITAMDLKSAYKQLPLSPLDFDKSVVSLWSAEERDVRCFECHVLPFGASASVHNFLRISAFLQAAGCYLGIIWMSYFDDFPMLSHGLHVGSTLACAKGLMSLFGFVYSEEKLQPFARSSEILGVVFDLSRSAEGCVAISNKPSRVEELDDALVKILSDKFVIPTSMPSVLGKLQYADSHVWGRAGRLALADLRELGHTSPARVPLEDSQLKAFRVLKDRLCSGRPKPFVADDMQRPVLIFTDGALEYDGDVPKATIGGVCLRPDGECEVFGAAVPDRVLKSWQEGGKIHVIGLVELYACVVSLLHWKPDVASRRVILFVDNWPALDVLVKGTSLQREWRDLLLLLEDPLEDNFMLWVARVPSASNVADHPSRGSTKELEFLKPFKCVEPLCPMTKLLLESTIC</sequence>
<dbReference type="GO" id="GO:0003964">
    <property type="term" value="F:RNA-directed DNA polymerase activity"/>
    <property type="evidence" value="ECO:0007669"/>
    <property type="project" value="UniProtKB-KW"/>
</dbReference>
<accession>A0A9P1D0Q3</accession>
<feature type="region of interest" description="Disordered" evidence="1">
    <location>
        <begin position="472"/>
        <end position="501"/>
    </location>
</feature>
<reference evidence="2" key="1">
    <citation type="submission" date="2022-10" db="EMBL/GenBank/DDBJ databases">
        <authorList>
            <person name="Chen Y."/>
            <person name="Dougan E. K."/>
            <person name="Chan C."/>
            <person name="Rhodes N."/>
            <person name="Thang M."/>
        </authorList>
    </citation>
    <scope>NUCLEOTIDE SEQUENCE</scope>
</reference>
<reference evidence="3" key="2">
    <citation type="submission" date="2024-04" db="EMBL/GenBank/DDBJ databases">
        <authorList>
            <person name="Chen Y."/>
            <person name="Shah S."/>
            <person name="Dougan E. K."/>
            <person name="Thang M."/>
            <person name="Chan C."/>
        </authorList>
    </citation>
    <scope>NUCLEOTIDE SEQUENCE [LARGE SCALE GENOMIC DNA]</scope>
</reference>
<name>A0A9P1D0Q3_9DINO</name>
<dbReference type="EMBL" id="CAMXCT010002844">
    <property type="protein sequence ID" value="CAI4000816.1"/>
    <property type="molecule type" value="Genomic_DNA"/>
</dbReference>
<dbReference type="InterPro" id="IPR052055">
    <property type="entry name" value="Hepadnavirus_pol/RT"/>
</dbReference>
<dbReference type="OrthoDB" id="447610at2759"/>
<keyword evidence="4" id="KW-0808">Transferase</keyword>
<dbReference type="PANTHER" id="PTHR33050">
    <property type="entry name" value="REVERSE TRANSCRIPTASE DOMAIN-CONTAINING PROTEIN"/>
    <property type="match status" value="1"/>
</dbReference>
<evidence type="ECO:0000256" key="1">
    <source>
        <dbReference type="SAM" id="MobiDB-lite"/>
    </source>
</evidence>
<evidence type="ECO:0000313" key="2">
    <source>
        <dbReference type="EMBL" id="CAI4000816.1"/>
    </source>
</evidence>
<organism evidence="2">
    <name type="scientific">Cladocopium goreaui</name>
    <dbReference type="NCBI Taxonomy" id="2562237"/>
    <lineage>
        <taxon>Eukaryota</taxon>
        <taxon>Sar</taxon>
        <taxon>Alveolata</taxon>
        <taxon>Dinophyceae</taxon>
        <taxon>Suessiales</taxon>
        <taxon>Symbiodiniaceae</taxon>
        <taxon>Cladocopium</taxon>
    </lineage>
</organism>
<evidence type="ECO:0000313" key="4">
    <source>
        <dbReference type="EMBL" id="CAL4788128.1"/>
    </source>
</evidence>